<keyword evidence="2" id="KW-1185">Reference proteome</keyword>
<evidence type="ECO:0000313" key="1">
    <source>
        <dbReference type="EMBL" id="SDW32898.1"/>
    </source>
</evidence>
<dbReference type="EMBL" id="FNNJ01000001">
    <property type="protein sequence ID" value="SDW32898.1"/>
    <property type="molecule type" value="Genomic_DNA"/>
</dbReference>
<evidence type="ECO:0000313" key="2">
    <source>
        <dbReference type="Proteomes" id="UP000199595"/>
    </source>
</evidence>
<organism evidence="1 2">
    <name type="scientific">Lutibacter oricola</name>
    <dbReference type="NCBI Taxonomy" id="762486"/>
    <lineage>
        <taxon>Bacteria</taxon>
        <taxon>Pseudomonadati</taxon>
        <taxon>Bacteroidota</taxon>
        <taxon>Flavobacteriia</taxon>
        <taxon>Flavobacteriales</taxon>
        <taxon>Flavobacteriaceae</taxon>
        <taxon>Lutibacter</taxon>
    </lineage>
</organism>
<gene>
    <name evidence="1" type="ORF">SAMN05444411_101491</name>
</gene>
<sequence>MMKKEMREKAIELGDTKKYKDTIVDFWDFY</sequence>
<reference evidence="1 2" key="1">
    <citation type="submission" date="2016-10" db="EMBL/GenBank/DDBJ databases">
        <authorList>
            <person name="de Groot N.N."/>
        </authorList>
    </citation>
    <scope>NUCLEOTIDE SEQUENCE [LARGE SCALE GENOMIC DNA]</scope>
    <source>
        <strain evidence="1 2">DSM 24956</strain>
    </source>
</reference>
<dbReference type="AlphaFoldDB" id="A0A1H2SMT1"/>
<dbReference type="Proteomes" id="UP000199595">
    <property type="component" value="Unassembled WGS sequence"/>
</dbReference>
<proteinExistence type="predicted"/>
<dbReference type="STRING" id="762486.SAMN05444411_101491"/>
<name>A0A1H2SMT1_9FLAO</name>
<protein>
    <submittedName>
        <fullName evidence="1">Uncharacterized protein</fullName>
    </submittedName>
</protein>
<accession>A0A1H2SMT1</accession>